<dbReference type="PIRSF" id="PIRSF021308">
    <property type="entry name" value="UCP021308"/>
    <property type="match status" value="1"/>
</dbReference>
<evidence type="ECO:0000313" key="2">
    <source>
        <dbReference type="EMBL" id="QCX38868.1"/>
    </source>
</evidence>
<dbReference type="Proteomes" id="UP000306229">
    <property type="component" value="Chromosome"/>
</dbReference>
<reference evidence="2 3" key="1">
    <citation type="submission" date="2019-05" db="EMBL/GenBank/DDBJ databases">
        <title>Algicella ahnfeltiae gen. nov., sp. nov., a novel marine bacterium of the family Flavobacteriaceae isolated from a red alga.</title>
        <authorList>
            <person name="Nedashkovskaya O.I."/>
            <person name="Kukhlevskiy A.D."/>
            <person name="Kim S.-G."/>
            <person name="Zhukova N.V."/>
            <person name="Mikhailov V.V."/>
        </authorList>
    </citation>
    <scope>NUCLEOTIDE SEQUENCE [LARGE SCALE GENOMIC DNA]</scope>
    <source>
        <strain evidence="2 3">10Alg115</strain>
    </source>
</reference>
<dbReference type="Gene3D" id="3.40.5.90">
    <property type="entry name" value="CDGSH iron-sulfur domain, mitoNEET-type"/>
    <property type="match status" value="1"/>
</dbReference>
<dbReference type="AlphaFoldDB" id="A0A5B7TRK4"/>
<dbReference type="OrthoDB" id="214150at2"/>
<sequence length="211" mass="24561">MNEKVDVYLNNLDQWKEELTKLREIILDCGLTEDFKWMHPCYTINGKNVLLIHGFKEYCALLFNKGALLKDPVNILIQQTENTQSARQIRFTNITEIEKQEAVLKAYILEAIVIEKSGLKINRKKTSDFDVPEELNKKFEEDSNFKKAFNQLSHGRQRGYLLHFSQPKQSKTRISRIEKTINRVLEGKGLNDCTCGLSKRMPNCDGSHRQR</sequence>
<evidence type="ECO:0000259" key="1">
    <source>
        <dbReference type="Pfam" id="PF08818"/>
    </source>
</evidence>
<dbReference type="RefSeq" id="WP_138949749.1">
    <property type="nucleotide sequence ID" value="NZ_CP040749.1"/>
</dbReference>
<feature type="domain" description="YdhG-like" evidence="1">
    <location>
        <begin position="15"/>
        <end position="112"/>
    </location>
</feature>
<dbReference type="EMBL" id="CP040749">
    <property type="protein sequence ID" value="QCX38868.1"/>
    <property type="molecule type" value="Genomic_DNA"/>
</dbReference>
<gene>
    <name evidence="2" type="ORF">FF125_10630</name>
</gene>
<protein>
    <recommendedName>
        <fullName evidence="1">YdhG-like domain-containing protein</fullName>
    </recommendedName>
</protein>
<organism evidence="2 3">
    <name type="scientific">Aureibaculum algae</name>
    <dbReference type="NCBI Taxonomy" id="2584122"/>
    <lineage>
        <taxon>Bacteria</taxon>
        <taxon>Pseudomonadati</taxon>
        <taxon>Bacteroidota</taxon>
        <taxon>Flavobacteriia</taxon>
        <taxon>Flavobacteriales</taxon>
        <taxon>Flavobacteriaceae</taxon>
        <taxon>Aureibaculum</taxon>
    </lineage>
</organism>
<keyword evidence="3" id="KW-1185">Reference proteome</keyword>
<dbReference type="InterPro" id="IPR014922">
    <property type="entry name" value="YdhG-like"/>
</dbReference>
<dbReference type="KEGG" id="fbe:FF125_10630"/>
<dbReference type="Pfam" id="PF13376">
    <property type="entry name" value="OmdA"/>
    <property type="match status" value="1"/>
</dbReference>
<evidence type="ECO:0000313" key="3">
    <source>
        <dbReference type="Proteomes" id="UP000306229"/>
    </source>
</evidence>
<dbReference type="InterPro" id="IPR016786">
    <property type="entry name" value="YdeI_bac"/>
</dbReference>
<name>A0A5B7TRK4_9FLAO</name>
<dbReference type="SUPFAM" id="SSF159888">
    <property type="entry name" value="YdhG-like"/>
    <property type="match status" value="1"/>
</dbReference>
<accession>A0A5B7TRK4</accession>
<proteinExistence type="predicted"/>
<dbReference type="Pfam" id="PF08818">
    <property type="entry name" value="DUF1801"/>
    <property type="match status" value="1"/>
</dbReference>
<dbReference type="Gene3D" id="3.90.1150.200">
    <property type="match status" value="1"/>
</dbReference>
<dbReference type="InterPro" id="IPR042216">
    <property type="entry name" value="MitoNEET_CISD"/>
</dbReference>